<evidence type="ECO:0000256" key="3">
    <source>
        <dbReference type="ARBA" id="ARBA00022801"/>
    </source>
</evidence>
<keyword evidence="2 5" id="KW-0540">Nuclease</keyword>
<protein>
    <recommendedName>
        <fullName evidence="5">Exodeoxyribonuclease 7 large subunit</fullName>
        <ecNumber evidence="5">3.1.11.6</ecNumber>
    </recommendedName>
    <alternativeName>
        <fullName evidence="5">Exodeoxyribonuclease VII large subunit</fullName>
        <shortName evidence="5">Exonuclease VII large subunit</shortName>
    </alternativeName>
</protein>
<dbReference type="GO" id="GO:0003676">
    <property type="term" value="F:nucleic acid binding"/>
    <property type="evidence" value="ECO:0007669"/>
    <property type="project" value="InterPro"/>
</dbReference>
<evidence type="ECO:0000313" key="9">
    <source>
        <dbReference type="EMBL" id="KGM57500.1"/>
    </source>
</evidence>
<dbReference type="OrthoDB" id="9802795at2"/>
<evidence type="ECO:0000259" key="7">
    <source>
        <dbReference type="Pfam" id="PF02601"/>
    </source>
</evidence>
<organism evidence="9 10">
    <name type="scientific">Lysobacter arseniciresistens ZS79</name>
    <dbReference type="NCBI Taxonomy" id="913325"/>
    <lineage>
        <taxon>Bacteria</taxon>
        <taxon>Pseudomonadati</taxon>
        <taxon>Pseudomonadota</taxon>
        <taxon>Gammaproteobacteria</taxon>
        <taxon>Lysobacterales</taxon>
        <taxon>Lysobacteraceae</taxon>
        <taxon>Novilysobacter</taxon>
    </lineage>
</organism>
<dbReference type="GO" id="GO:0009318">
    <property type="term" value="C:exodeoxyribonuclease VII complex"/>
    <property type="evidence" value="ECO:0007669"/>
    <property type="project" value="UniProtKB-UniRule"/>
</dbReference>
<accession>A0A0A0F4Q2</accession>
<comment type="similarity">
    <text evidence="5 6">Belongs to the XseA family.</text>
</comment>
<dbReference type="GO" id="GO:0008855">
    <property type="term" value="F:exodeoxyribonuclease VII activity"/>
    <property type="evidence" value="ECO:0007669"/>
    <property type="project" value="UniProtKB-UniRule"/>
</dbReference>
<dbReference type="EC" id="3.1.11.6" evidence="5"/>
<dbReference type="CDD" id="cd04489">
    <property type="entry name" value="ExoVII_LU_OBF"/>
    <property type="match status" value="1"/>
</dbReference>
<feature type="domain" description="Exonuclease VII large subunit C-terminal" evidence="7">
    <location>
        <begin position="126"/>
        <end position="440"/>
    </location>
</feature>
<keyword evidence="3 5" id="KW-0378">Hydrolase</keyword>
<dbReference type="EMBL" id="AVPT01000002">
    <property type="protein sequence ID" value="KGM57500.1"/>
    <property type="molecule type" value="Genomic_DNA"/>
</dbReference>
<gene>
    <name evidence="5" type="primary">xseA</name>
    <name evidence="9" type="ORF">N799_05415</name>
</gene>
<dbReference type="AlphaFoldDB" id="A0A0A0F4Q2"/>
<dbReference type="PANTHER" id="PTHR30008:SF0">
    <property type="entry name" value="EXODEOXYRIBONUCLEASE 7 LARGE SUBUNIT"/>
    <property type="match status" value="1"/>
</dbReference>
<dbReference type="NCBIfam" id="TIGR00237">
    <property type="entry name" value="xseA"/>
    <property type="match status" value="1"/>
</dbReference>
<name>A0A0A0F4Q2_9GAMM</name>
<dbReference type="GO" id="GO:0006308">
    <property type="term" value="P:DNA catabolic process"/>
    <property type="evidence" value="ECO:0007669"/>
    <property type="project" value="UniProtKB-UniRule"/>
</dbReference>
<sequence length="446" mass="49230">MPLDDPNHVLTPSQLNTLARDLLEGAFPLVWIEAELGNVARPASGHLYLTLKDARAQVRAAMFKPRSSWLKFVPREGMRVLARGRLTLYEARGEYQMVLDHMEEAGEGALRRAFEELKAKLQAEGLFDDARKRPLPAFAARIGVITSPTGAAVRDVLSVLARRFPLVEADVLPVQVQGATAAAQICRMLQRAADSGRYDVLVLARGGGSLEDLWAFNDEALARAVAASPVPVVSAVGHETDFSLADFAADLRAPTPSVAAELLVPSRDDLDRRLRGLDNRLRQLQAQRLRQAIQRTDRAALRLNALRPQARLELLCRRQAEGLRRLAAAWQKRLDHERARVRHADAVLRAAHPQRRIARLRERLAALSPRPQAAIARRLGNEALRLRGLARSLEAVSPLATVARGYAILQHDDGRVVRSVLDAAPGDALDARLADGTLRMKVEPHR</sequence>
<feature type="domain" description="OB-fold nucleic acid binding" evidence="8">
    <location>
        <begin position="13"/>
        <end position="103"/>
    </location>
</feature>
<reference evidence="9 10" key="1">
    <citation type="journal article" date="2015" name="Stand. Genomic Sci.">
        <title>Genomic information of the arsenic-resistant bacterium Lysobacter arseniciresistens type strain ZS79(T) and comparison of Lysobacter draft genomes.</title>
        <authorList>
            <person name="Liu L."/>
            <person name="Zhang S."/>
            <person name="Luo M."/>
            <person name="Wang G."/>
        </authorList>
    </citation>
    <scope>NUCLEOTIDE SEQUENCE [LARGE SCALE GENOMIC DNA]</scope>
    <source>
        <strain evidence="9 10">ZS79</strain>
    </source>
</reference>
<evidence type="ECO:0000256" key="5">
    <source>
        <dbReference type="HAMAP-Rule" id="MF_00378"/>
    </source>
</evidence>
<dbReference type="Proteomes" id="UP000029989">
    <property type="component" value="Unassembled WGS sequence"/>
</dbReference>
<keyword evidence="4 5" id="KW-0269">Exonuclease</keyword>
<dbReference type="GO" id="GO:0005737">
    <property type="term" value="C:cytoplasm"/>
    <property type="evidence" value="ECO:0007669"/>
    <property type="project" value="UniProtKB-SubCell"/>
</dbReference>
<keyword evidence="1 5" id="KW-0963">Cytoplasm</keyword>
<dbReference type="eggNOG" id="COG1570">
    <property type="taxonomic scope" value="Bacteria"/>
</dbReference>
<comment type="subcellular location">
    <subcellularLocation>
        <location evidence="5 6">Cytoplasm</location>
    </subcellularLocation>
</comment>
<evidence type="ECO:0000256" key="4">
    <source>
        <dbReference type="ARBA" id="ARBA00022839"/>
    </source>
</evidence>
<evidence type="ECO:0000256" key="1">
    <source>
        <dbReference type="ARBA" id="ARBA00022490"/>
    </source>
</evidence>
<evidence type="ECO:0000259" key="8">
    <source>
        <dbReference type="Pfam" id="PF13742"/>
    </source>
</evidence>
<dbReference type="Pfam" id="PF13742">
    <property type="entry name" value="tRNA_anti_2"/>
    <property type="match status" value="1"/>
</dbReference>
<keyword evidence="10" id="KW-1185">Reference proteome</keyword>
<dbReference type="Pfam" id="PF02601">
    <property type="entry name" value="Exonuc_VII_L"/>
    <property type="match status" value="1"/>
</dbReference>
<dbReference type="HAMAP" id="MF_00378">
    <property type="entry name" value="Exonuc_7_L"/>
    <property type="match status" value="1"/>
</dbReference>
<dbReference type="InterPro" id="IPR025824">
    <property type="entry name" value="OB-fold_nuc-bd_dom"/>
</dbReference>
<dbReference type="InterPro" id="IPR003753">
    <property type="entry name" value="Exonuc_VII_L"/>
</dbReference>
<comment type="subunit">
    <text evidence="5">Heterooligomer composed of large and small subunits.</text>
</comment>
<evidence type="ECO:0000256" key="2">
    <source>
        <dbReference type="ARBA" id="ARBA00022722"/>
    </source>
</evidence>
<evidence type="ECO:0000313" key="10">
    <source>
        <dbReference type="Proteomes" id="UP000029989"/>
    </source>
</evidence>
<dbReference type="STRING" id="913325.N799_05415"/>
<evidence type="ECO:0000256" key="6">
    <source>
        <dbReference type="RuleBase" id="RU004355"/>
    </source>
</evidence>
<dbReference type="RefSeq" id="WP_036206942.1">
    <property type="nucleotide sequence ID" value="NZ_AVPT01000002.1"/>
</dbReference>
<dbReference type="InterPro" id="IPR020579">
    <property type="entry name" value="Exonuc_VII_lsu_C"/>
</dbReference>
<proteinExistence type="inferred from homology"/>
<comment type="caution">
    <text evidence="9">The sequence shown here is derived from an EMBL/GenBank/DDBJ whole genome shotgun (WGS) entry which is preliminary data.</text>
</comment>
<comment type="function">
    <text evidence="5">Bidirectionally degrades single-stranded DNA into large acid-insoluble oligonucleotides, which are then degraded further into small acid-soluble oligonucleotides.</text>
</comment>
<comment type="catalytic activity">
    <reaction evidence="5 6">
        <text>Exonucleolytic cleavage in either 5'- to 3'- or 3'- to 5'-direction to yield nucleoside 5'-phosphates.</text>
        <dbReference type="EC" id="3.1.11.6"/>
    </reaction>
</comment>
<dbReference type="PANTHER" id="PTHR30008">
    <property type="entry name" value="EXODEOXYRIBONUCLEASE 7 LARGE SUBUNIT"/>
    <property type="match status" value="1"/>
</dbReference>